<evidence type="ECO:0000256" key="1">
    <source>
        <dbReference type="SAM" id="Phobius"/>
    </source>
</evidence>
<name>A0A2T3Z5H5_TRIA4</name>
<keyword evidence="1" id="KW-0812">Transmembrane</keyword>
<sequence>MGQGAAYGVFLFWGYNGWDSHMTTSLHFFFFFPLSYLFAREANYSLYYSYLWSWPENSGRAFVLLLYVGFIYLNRRGKGELFHSVSGSADKKCQNFSMNFISSLTCSL</sequence>
<feature type="transmembrane region" description="Helical" evidence="1">
    <location>
        <begin position="21"/>
        <end position="38"/>
    </location>
</feature>
<keyword evidence="1" id="KW-0472">Membrane</keyword>
<evidence type="ECO:0000313" key="3">
    <source>
        <dbReference type="Proteomes" id="UP000240493"/>
    </source>
</evidence>
<dbReference type="AlphaFoldDB" id="A0A2T3Z5H5"/>
<organism evidence="2 3">
    <name type="scientific">Trichoderma asperellum (strain ATCC 204424 / CBS 433.97 / NBRC 101777)</name>
    <dbReference type="NCBI Taxonomy" id="1042311"/>
    <lineage>
        <taxon>Eukaryota</taxon>
        <taxon>Fungi</taxon>
        <taxon>Dikarya</taxon>
        <taxon>Ascomycota</taxon>
        <taxon>Pezizomycotina</taxon>
        <taxon>Sordariomycetes</taxon>
        <taxon>Hypocreomycetidae</taxon>
        <taxon>Hypocreales</taxon>
        <taxon>Hypocreaceae</taxon>
        <taxon>Trichoderma</taxon>
    </lineage>
</organism>
<dbReference type="Proteomes" id="UP000240493">
    <property type="component" value="Unassembled WGS sequence"/>
</dbReference>
<accession>A0A2T3Z5H5</accession>
<dbReference type="EMBL" id="KZ679263">
    <property type="protein sequence ID" value="PTB40047.1"/>
    <property type="molecule type" value="Genomic_DNA"/>
</dbReference>
<protein>
    <submittedName>
        <fullName evidence="2">Uncharacterized protein</fullName>
    </submittedName>
</protein>
<reference evidence="2 3" key="1">
    <citation type="submission" date="2016-07" db="EMBL/GenBank/DDBJ databases">
        <title>Multiple horizontal gene transfer events from other fungi enriched the ability of initially mycotrophic Trichoderma (Ascomycota) to feed on dead plant biomass.</title>
        <authorList>
            <consortium name="DOE Joint Genome Institute"/>
            <person name="Aerts A."/>
            <person name="Atanasova L."/>
            <person name="Chenthamara K."/>
            <person name="Zhang J."/>
            <person name="Grujic M."/>
            <person name="Henrissat B."/>
            <person name="Kuo A."/>
            <person name="Salamov A."/>
            <person name="Lipzen A."/>
            <person name="Labutti K."/>
            <person name="Barry K."/>
            <person name="Miao Y."/>
            <person name="Rahimi M.J."/>
            <person name="Shen Q."/>
            <person name="Grigoriev I.V."/>
            <person name="Kubicek C.P."/>
            <person name="Druzhinina I.S."/>
        </authorList>
    </citation>
    <scope>NUCLEOTIDE SEQUENCE [LARGE SCALE GENOMIC DNA]</scope>
    <source>
        <strain evidence="2 3">CBS 433.97</strain>
    </source>
</reference>
<keyword evidence="3" id="KW-1185">Reference proteome</keyword>
<gene>
    <name evidence="2" type="ORF">M441DRAFT_425712</name>
</gene>
<proteinExistence type="predicted"/>
<evidence type="ECO:0000313" key="2">
    <source>
        <dbReference type="EMBL" id="PTB40047.1"/>
    </source>
</evidence>
<keyword evidence="1" id="KW-1133">Transmembrane helix</keyword>